<dbReference type="PANTHER" id="PTHR45527:SF1">
    <property type="entry name" value="FATTY ACID SYNTHASE"/>
    <property type="match status" value="1"/>
</dbReference>
<dbReference type="FunFam" id="3.40.50.12780:FF:000012">
    <property type="entry name" value="Non-ribosomal peptide synthetase"/>
    <property type="match status" value="1"/>
</dbReference>
<dbReference type="InterPro" id="IPR006162">
    <property type="entry name" value="Ppantetheine_attach_site"/>
</dbReference>
<dbReference type="GO" id="GO:0043041">
    <property type="term" value="P:amino acid activation for nonribosomal peptide biosynthetic process"/>
    <property type="evidence" value="ECO:0007669"/>
    <property type="project" value="TreeGrafter"/>
</dbReference>
<proteinExistence type="predicted"/>
<dbReference type="NCBIfam" id="TIGR01733">
    <property type="entry name" value="AA-adenyl-dom"/>
    <property type="match status" value="2"/>
</dbReference>
<dbReference type="Proteomes" id="UP000575985">
    <property type="component" value="Unassembled WGS sequence"/>
</dbReference>
<dbReference type="GO" id="GO:0008610">
    <property type="term" value="P:lipid biosynthetic process"/>
    <property type="evidence" value="ECO:0007669"/>
    <property type="project" value="UniProtKB-ARBA"/>
</dbReference>
<feature type="compositionally biased region" description="Gly residues" evidence="4">
    <location>
        <begin position="2305"/>
        <end position="2314"/>
    </location>
</feature>
<dbReference type="GO" id="GO:0005829">
    <property type="term" value="C:cytosol"/>
    <property type="evidence" value="ECO:0007669"/>
    <property type="project" value="TreeGrafter"/>
</dbReference>
<feature type="region of interest" description="Disordered" evidence="4">
    <location>
        <begin position="561"/>
        <end position="611"/>
    </location>
</feature>
<dbReference type="EMBL" id="JACCFO010000001">
    <property type="protein sequence ID" value="NYI93925.1"/>
    <property type="molecule type" value="Genomic_DNA"/>
</dbReference>
<dbReference type="CDD" id="cd05930">
    <property type="entry name" value="A_NRPS"/>
    <property type="match status" value="1"/>
</dbReference>
<dbReference type="SUPFAM" id="SSF52777">
    <property type="entry name" value="CoA-dependent acyltransferases"/>
    <property type="match status" value="4"/>
</dbReference>
<dbReference type="Gene3D" id="2.30.38.10">
    <property type="entry name" value="Luciferase, Domain 3"/>
    <property type="match status" value="2"/>
</dbReference>
<reference evidence="6 7" key="1">
    <citation type="submission" date="2020-07" db="EMBL/GenBank/DDBJ databases">
        <title>Sequencing the genomes of 1000 actinobacteria strains.</title>
        <authorList>
            <person name="Klenk H.-P."/>
        </authorList>
    </citation>
    <scope>NUCLEOTIDE SEQUENCE [LARGE SCALE GENOMIC DNA]</scope>
    <source>
        <strain evidence="6 7">DSM 45927</strain>
    </source>
</reference>
<dbReference type="Gene3D" id="3.30.559.30">
    <property type="entry name" value="Nonribosomal peptide synthetase, condensation domain"/>
    <property type="match status" value="2"/>
</dbReference>
<dbReference type="InterPro" id="IPR020802">
    <property type="entry name" value="TesA-like"/>
</dbReference>
<dbReference type="Gene3D" id="3.40.50.980">
    <property type="match status" value="4"/>
</dbReference>
<feature type="compositionally biased region" description="Low complexity" evidence="4">
    <location>
        <begin position="259"/>
        <end position="280"/>
    </location>
</feature>
<dbReference type="InterPro" id="IPR023213">
    <property type="entry name" value="CAT-like_dom_sf"/>
</dbReference>
<feature type="compositionally biased region" description="Low complexity" evidence="4">
    <location>
        <begin position="2315"/>
        <end position="2327"/>
    </location>
</feature>
<keyword evidence="3" id="KW-0597">Phosphoprotein</keyword>
<dbReference type="InterPro" id="IPR020845">
    <property type="entry name" value="AMP-binding_CS"/>
</dbReference>
<feature type="domain" description="Carrier" evidence="5">
    <location>
        <begin position="2227"/>
        <end position="2302"/>
    </location>
</feature>
<dbReference type="PROSITE" id="PS50075">
    <property type="entry name" value="CARRIER"/>
    <property type="match status" value="2"/>
</dbReference>
<dbReference type="Gene3D" id="1.10.1200.10">
    <property type="entry name" value="ACP-like"/>
    <property type="match status" value="1"/>
</dbReference>
<dbReference type="InterPro" id="IPR045851">
    <property type="entry name" value="AMP-bd_C_sf"/>
</dbReference>
<dbReference type="SMART" id="SM00824">
    <property type="entry name" value="PKS_TE"/>
    <property type="match status" value="1"/>
</dbReference>
<dbReference type="PANTHER" id="PTHR45527">
    <property type="entry name" value="NONRIBOSOMAL PEPTIDE SYNTHETASE"/>
    <property type="match status" value="1"/>
</dbReference>
<keyword evidence="2" id="KW-0596">Phosphopantetheine</keyword>
<dbReference type="PROSITE" id="PS00455">
    <property type="entry name" value="AMP_BINDING"/>
    <property type="match status" value="2"/>
</dbReference>
<feature type="compositionally biased region" description="Low complexity" evidence="4">
    <location>
        <begin position="1823"/>
        <end position="1838"/>
    </location>
</feature>
<dbReference type="Pfam" id="PF00668">
    <property type="entry name" value="Condensation"/>
    <property type="match status" value="3"/>
</dbReference>
<dbReference type="Pfam" id="PF00550">
    <property type="entry name" value="PP-binding"/>
    <property type="match status" value="2"/>
</dbReference>
<dbReference type="FunFam" id="2.30.38.10:FF:000001">
    <property type="entry name" value="Non-ribosomal peptide synthetase PvdI"/>
    <property type="match status" value="2"/>
</dbReference>
<dbReference type="SUPFAM" id="SSF53474">
    <property type="entry name" value="alpha/beta-Hydrolases"/>
    <property type="match status" value="1"/>
</dbReference>
<comment type="caution">
    <text evidence="6">The sequence shown here is derived from an EMBL/GenBank/DDBJ whole genome shotgun (WGS) entry which is preliminary data.</text>
</comment>
<evidence type="ECO:0000256" key="2">
    <source>
        <dbReference type="ARBA" id="ARBA00022450"/>
    </source>
</evidence>
<feature type="region of interest" description="Disordered" evidence="4">
    <location>
        <begin position="2304"/>
        <end position="2327"/>
    </location>
</feature>
<dbReference type="InterPro" id="IPR010071">
    <property type="entry name" value="AA_adenyl_dom"/>
</dbReference>
<feature type="compositionally biased region" description="Gly residues" evidence="4">
    <location>
        <begin position="287"/>
        <end position="297"/>
    </location>
</feature>
<evidence type="ECO:0000256" key="4">
    <source>
        <dbReference type="SAM" id="MobiDB-lite"/>
    </source>
</evidence>
<feature type="region of interest" description="Disordered" evidence="4">
    <location>
        <begin position="1822"/>
        <end position="1857"/>
    </location>
</feature>
<dbReference type="Gene3D" id="3.30.559.10">
    <property type="entry name" value="Chloramphenicol acetyltransferase-like domain"/>
    <property type="match status" value="2"/>
</dbReference>
<dbReference type="Pfam" id="PF00501">
    <property type="entry name" value="AMP-binding"/>
    <property type="match status" value="2"/>
</dbReference>
<dbReference type="FunFam" id="3.30.559.30:FF:000001">
    <property type="entry name" value="Non-ribosomal peptide synthetase"/>
    <property type="match status" value="1"/>
</dbReference>
<sequence length="2575" mass="267509">MSNASGLEDILPLTPLQEGLLFHSQIDAEGADVYNVQLALELEGELAGARLRAAADALLRRHPNVRAAFRRRRNGRPAALVGRDVRAAWREADLSGLAPEARAAEVERLRATERAARFDPSRPPLIRFVLARLAAGRHVLVLTHHHILLDGWSLPLLVRDLFALYAEDPARPLPRAVPFRDYLAWLSRKDAAAAAAAWREALRGVEGPSRITDALPGTAAAPAGPEEPAGASAERNTVGSAGAGEPGAPAAPGGGGAQGPAFGAAQAPAADAAAPGGLRAAPERSGGSAGTAPGGEPGADRQTAGAARVRAEAQEVREPEAAAAEPGALTVELPAGLTARLRDLARGHGVTLNTVMQAAWGLLLGHLLDRRDVVFGTAVSGRPADLPGADAMVGLLINTVPVRVRAEPGESTADLLRRLRDEQARLLDHAHLGLAEIQRAAGTGELFDTLMVVENYPVEGTDPAAGIPGLRARVLASADATHYPLSLAVVPPAPAASEPRLRLTLGHRPDVLTEDRVRLVAESLRTLLDAMAATPHLPVARLPLLPPHRVPAASAASALAAATDTVRGPDGPAAPPRSAPTADPAFVGKADSGTGSAATGTRPLPGGGDAGASALAAEVSADAAAFAPAVFGDLLERRVAADPKSVLVEDETTALTAADVRARVNRLARALLARGAGPERVVAVAAPRSAEQIVALLAVLASGSAYLALDPDYPDDRLAHMLADARPVCVVTAPGLAERVSRLTTAPQMAPADPRTAAEVARLAPAPVTDAERPAPLTPACAAYLIYTSGSTGRPKGVVVSHEGVAKLVSTAAHRLGVGASSRVAQLGSPSFDVAFWEIVMGVLCGGRLVVVAPERRVPGPPLVDYLRERGVTHAALPPALLSALPSGTELPPGMTVLAGTEAVPAALVRRFAADGRPMFNCYGPTETTVNATLGACRADLPGERVPIGRPDPGVRAYVLDAMLRPVPAGVPGELYLGGAGLARGYHANPGLTAGRFVADPFVPPGARMYRTGDRAVWNTAGELEFLGRADGQVKIRGVRIELGEVEAALAAHPDVAAGAAAVHRGDPAAAGAAAGPALVAYAVPAEGRALDPAALRAHLAAALPTAMLPAAVVPLPALPVLPNGKVDRAALPAPDLAAPAPGRPPRDQVEELLCGLYREVLEVGEVGIDDDFFALGGHSLLATRLVTRIRAVLGRDVALRTVFDTPTVAGLVQRLRPGGDRPPLRRAARPDRPPLSHAQRRMWFLYRLDGPRPTYNIPFCARLTGPLDTGALTAALADLTARHETLRTLYPDDDGVPYQRVLDPGQARPQPVTTATDEAALPGLLAEAVRHGFRLEEEPPLRAHLFRLSATEHVLLLLVHHIAADGWSARPLLRDLGTAYSARAAGRAPAWAPLPVQYADYGLHQHAVLGAEDDPAGAVHAQARYWKEALRGLPEELPLPTDRPRPAVSSGRGGALELELPAELSTRLRNLARAHDVSVFMVLQAGLAALLTRLGAGTDIPIGSPVAGRDDAALDDLVGFFVNTLVLRTDTSGDPSFAELLARVRDANLAAYENSAIPFERLVELVNPARSMSRHPLFQVMLAYQRGAGPRLDMAGLDVRREPVTAPGGKFDLALEFRDPGDADEEAGGALRCVVDYALDLFDPATARNIALRLERLLAAAAVDPAAPIGRLDLLTAEEYAETARQARGPRVALPPASTLPGLFEAAAAAGPQATALVCGEVRWSFAELNRRANRLAHELIARGIGPEDVVALLLPRSAGTLTALLAVLKAGAAYLPVDPAYPGDRIAHMLADAAPALVLTTAGLRGRAAEAAPGLPALVLDDTGAAAPGPAGGPARPDTDPTDTDRTAPLSPDHPAYVIYTSGSTGRPKGVAATHRGLANLFHSHRETLYRPTRRRAGRERLRVGHAWSFSFDAAWQPQLWLLDGHALHIVTEDAMHDPALLVERVRADRLDFIEVTPSHLLQLMRAGLGAPGTRTPLTLGVGGEAVPPALWTRLRELEAEGTVTFNLYGPTETTVDALSARVGAGARPVIGRPTANTAAHVLDERLRPVAPGVVGELYLGGMGVARGYLNRPGLTADRFVADPYGPPGARMYRTGDLVRRMPDGSVDYVGRADDQVKVRGFRIEPGEIAAALGRHPDVDQAVVDTWEAAPGDRRLVAYVVPRAGTGAPDTAALRGHLAQSLPDYMVPAVYVPIAALPLTAHGKLDRAALPAPDPAALAPAPGRAPRDAAEALLCEVFAEVLGAGEVGADDDFFDRGGHSMLLVRLRSRVEAETGVRAAIADLFTNPTPAALAAHLARRAAEGGDGADGGGAADPAAGRARPAPGSGAVPGVVVLRAGGARPPLFCVHPASGLSWPFVRLRRHIGADVPILGLDTPDLAAAHGPGAAPPASVADLAALYVERVRRVRPHGPYRLAGWSFGGAVAHAMAALLAEAGERVDLLALLDAYPPGALPAPAAASAAEGDPAGGPAAPAAVAAEVGRDHGDAGLLRANHRLAARLAAGGRPPRFAGDAVFFAAKDAPGAAEELWRPHITGRVDRHEVPAAHDDLLGREGAAAIGAVLDGLLAPGPEAAR</sequence>
<dbReference type="FunFam" id="3.30.300.30:FF:000010">
    <property type="entry name" value="Enterobactin synthetase component F"/>
    <property type="match status" value="1"/>
</dbReference>
<dbReference type="SUPFAM" id="SSF47336">
    <property type="entry name" value="ACP-like"/>
    <property type="match status" value="2"/>
</dbReference>
<accession>A0A853BGR5</accession>
<protein>
    <submittedName>
        <fullName evidence="6">Amino acid adenylation domain-containing protein</fullName>
    </submittedName>
</protein>
<feature type="compositionally biased region" description="Low complexity" evidence="4">
    <location>
        <begin position="214"/>
        <end position="234"/>
    </location>
</feature>
<dbReference type="SUPFAM" id="SSF56801">
    <property type="entry name" value="Acetyl-CoA synthetase-like"/>
    <property type="match status" value="2"/>
</dbReference>
<dbReference type="InterPro" id="IPR000873">
    <property type="entry name" value="AMP-dep_synth/lig_dom"/>
</dbReference>
<dbReference type="InterPro" id="IPR029058">
    <property type="entry name" value="AB_hydrolase_fold"/>
</dbReference>
<dbReference type="Pfam" id="PF00975">
    <property type="entry name" value="Thioesterase"/>
    <property type="match status" value="1"/>
</dbReference>
<comment type="cofactor">
    <cofactor evidence="1">
        <name>pantetheine 4'-phosphate</name>
        <dbReference type="ChEBI" id="CHEBI:47942"/>
    </cofactor>
</comment>
<feature type="region of interest" description="Disordered" evidence="4">
    <location>
        <begin position="2456"/>
        <end position="2476"/>
    </location>
</feature>
<gene>
    <name evidence="6" type="ORF">HNR12_000202</name>
</gene>
<dbReference type="CDD" id="cd19540">
    <property type="entry name" value="LCL_NRPS-like"/>
    <property type="match status" value="1"/>
</dbReference>
<organism evidence="6 7">
    <name type="scientific">Streptomonospora nanhaiensis</name>
    <dbReference type="NCBI Taxonomy" id="1323731"/>
    <lineage>
        <taxon>Bacteria</taxon>
        <taxon>Bacillati</taxon>
        <taxon>Actinomycetota</taxon>
        <taxon>Actinomycetes</taxon>
        <taxon>Streptosporangiales</taxon>
        <taxon>Nocardiopsidaceae</taxon>
        <taxon>Streptomonospora</taxon>
    </lineage>
</organism>
<dbReference type="RefSeq" id="WP_338119699.1">
    <property type="nucleotide sequence ID" value="NZ_JACCFO010000001.1"/>
</dbReference>
<evidence type="ECO:0000313" key="6">
    <source>
        <dbReference type="EMBL" id="NYI93925.1"/>
    </source>
</evidence>
<dbReference type="Gene3D" id="3.40.50.1820">
    <property type="entry name" value="alpha/beta hydrolase"/>
    <property type="match status" value="1"/>
</dbReference>
<feature type="compositionally biased region" description="Basic and acidic residues" evidence="4">
    <location>
        <begin position="1839"/>
        <end position="1848"/>
    </location>
</feature>
<dbReference type="Gene3D" id="3.30.300.30">
    <property type="match status" value="2"/>
</dbReference>
<dbReference type="PROSITE" id="PS00012">
    <property type="entry name" value="PHOSPHOPANTETHEINE"/>
    <property type="match status" value="1"/>
</dbReference>
<dbReference type="FunFam" id="1.10.1200.10:FF:000016">
    <property type="entry name" value="Non-ribosomal peptide synthase"/>
    <property type="match status" value="2"/>
</dbReference>
<dbReference type="FunFam" id="3.40.50.980:FF:000001">
    <property type="entry name" value="Non-ribosomal peptide synthetase"/>
    <property type="match status" value="1"/>
</dbReference>
<keyword evidence="7" id="KW-1185">Reference proteome</keyword>
<evidence type="ECO:0000259" key="5">
    <source>
        <dbReference type="PROSITE" id="PS50075"/>
    </source>
</evidence>
<dbReference type="Pfam" id="PF13193">
    <property type="entry name" value="AMP-binding_C"/>
    <property type="match status" value="2"/>
</dbReference>
<dbReference type="GO" id="GO:0044550">
    <property type="term" value="P:secondary metabolite biosynthetic process"/>
    <property type="evidence" value="ECO:0007669"/>
    <property type="project" value="UniProtKB-ARBA"/>
</dbReference>
<dbReference type="InterPro" id="IPR001242">
    <property type="entry name" value="Condensation_dom"/>
</dbReference>
<evidence type="ECO:0000256" key="3">
    <source>
        <dbReference type="ARBA" id="ARBA00022553"/>
    </source>
</evidence>
<feature type="compositionally biased region" description="Basic and acidic residues" evidence="4">
    <location>
        <begin position="309"/>
        <end position="320"/>
    </location>
</feature>
<dbReference type="SMART" id="SM00823">
    <property type="entry name" value="PKS_PP"/>
    <property type="match status" value="2"/>
</dbReference>
<dbReference type="InterPro" id="IPR020806">
    <property type="entry name" value="PKS_PP-bd"/>
</dbReference>
<dbReference type="InterPro" id="IPR009081">
    <property type="entry name" value="PP-bd_ACP"/>
</dbReference>
<evidence type="ECO:0000313" key="7">
    <source>
        <dbReference type="Proteomes" id="UP000575985"/>
    </source>
</evidence>
<dbReference type="GO" id="GO:0072330">
    <property type="term" value="P:monocarboxylic acid biosynthetic process"/>
    <property type="evidence" value="ECO:0007669"/>
    <property type="project" value="UniProtKB-ARBA"/>
</dbReference>
<feature type="domain" description="Carrier" evidence="5">
    <location>
        <begin position="1145"/>
        <end position="1220"/>
    </location>
</feature>
<dbReference type="GO" id="GO:0003824">
    <property type="term" value="F:catalytic activity"/>
    <property type="evidence" value="ECO:0007669"/>
    <property type="project" value="InterPro"/>
</dbReference>
<dbReference type="InterPro" id="IPR036736">
    <property type="entry name" value="ACP-like_sf"/>
</dbReference>
<dbReference type="InterPro" id="IPR001031">
    <property type="entry name" value="Thioesterase"/>
</dbReference>
<name>A0A853BGR5_9ACTN</name>
<dbReference type="GO" id="GO:0031177">
    <property type="term" value="F:phosphopantetheine binding"/>
    <property type="evidence" value="ECO:0007669"/>
    <property type="project" value="InterPro"/>
</dbReference>
<evidence type="ECO:0000256" key="1">
    <source>
        <dbReference type="ARBA" id="ARBA00001957"/>
    </source>
</evidence>
<feature type="region of interest" description="Disordered" evidence="4">
    <location>
        <begin position="208"/>
        <end position="327"/>
    </location>
</feature>
<dbReference type="InterPro" id="IPR025110">
    <property type="entry name" value="AMP-bd_C"/>
</dbReference>